<gene>
    <name evidence="9" type="ORF">CANTADRAFT_24565</name>
</gene>
<dbReference type="FunFam" id="3.40.1810.10:FF:000013">
    <property type="entry name" value="Transcription factor, MADS-box"/>
    <property type="match status" value="1"/>
</dbReference>
<protein>
    <recommendedName>
        <fullName evidence="8">MADS-box domain-containing protein</fullName>
    </recommendedName>
</protein>
<dbReference type="Pfam" id="PF00319">
    <property type="entry name" value="SRF-TF"/>
    <property type="match status" value="1"/>
</dbReference>
<feature type="region of interest" description="Disordered" evidence="7">
    <location>
        <begin position="77"/>
        <end position="229"/>
    </location>
</feature>
<comment type="subcellular location">
    <subcellularLocation>
        <location evidence="1">Nucleus</location>
    </subcellularLocation>
</comment>
<proteinExistence type="inferred from homology"/>
<dbReference type="PROSITE" id="PS50066">
    <property type="entry name" value="MADS_BOX_2"/>
    <property type="match status" value="1"/>
</dbReference>
<feature type="region of interest" description="Disordered" evidence="7">
    <location>
        <begin position="492"/>
        <end position="556"/>
    </location>
</feature>
<feature type="region of interest" description="Disordered" evidence="7">
    <location>
        <begin position="415"/>
        <end position="451"/>
    </location>
</feature>
<dbReference type="EMBL" id="KV453909">
    <property type="protein sequence ID" value="ODV81737.1"/>
    <property type="molecule type" value="Genomic_DNA"/>
</dbReference>
<dbReference type="InterPro" id="IPR002100">
    <property type="entry name" value="TF_MADSbox"/>
</dbReference>
<keyword evidence="3" id="KW-0238">DNA-binding</keyword>
<dbReference type="GO" id="GO:0045944">
    <property type="term" value="P:positive regulation of transcription by RNA polymerase II"/>
    <property type="evidence" value="ECO:0007669"/>
    <property type="project" value="InterPro"/>
</dbReference>
<comment type="similarity">
    <text evidence="6">Belongs to the MEF2 family.</text>
</comment>
<keyword evidence="2" id="KW-0805">Transcription regulation</keyword>
<name>A0A1E4SQM0_9ASCO</name>
<evidence type="ECO:0000256" key="1">
    <source>
        <dbReference type="ARBA" id="ARBA00004123"/>
    </source>
</evidence>
<dbReference type="RefSeq" id="XP_020066859.1">
    <property type="nucleotide sequence ID" value="XM_020207155.1"/>
</dbReference>
<dbReference type="Proteomes" id="UP000094285">
    <property type="component" value="Unassembled WGS sequence"/>
</dbReference>
<dbReference type="OrthoDB" id="1898716at2759"/>
<feature type="compositionally biased region" description="Low complexity" evidence="7">
    <location>
        <begin position="302"/>
        <end position="313"/>
    </location>
</feature>
<evidence type="ECO:0000259" key="8">
    <source>
        <dbReference type="PROSITE" id="PS50066"/>
    </source>
</evidence>
<evidence type="ECO:0000256" key="6">
    <source>
        <dbReference type="ARBA" id="ARBA00025805"/>
    </source>
</evidence>
<evidence type="ECO:0000313" key="9">
    <source>
        <dbReference type="EMBL" id="ODV81737.1"/>
    </source>
</evidence>
<sequence>MGRRKIEIQPLTDDRNRTVTFVKRKAGLFKKAHELAVLCQVDLAVVIVGNNNKVYEFSSVDTNELIKLYQHNTSVNLKPQESKSPENYGNYKKKSYLHEKLTKKSNGGVDMEEDDGGEEGDSDYDSDPPEPKRAKRSFSEIKTQRTSPKLSGPKPHPPPPPHISMTNVPTFNQPNYRNKDELGQGNGHGHSISHKREDSINSNSSQSLRPVLRVQIPSDSKKGNKNKSAISDSALTISAVDTGLHSSSNGHSSGRINSSVTLEASMHNTSINNESSNGPTHAPPRGTSTQHGLGVSNIPPITSRGSTFSSFRSPDGTRKPTLPLIIQPKSQSSSPSSATAPPLPLSMNTTNSNNINNMFYTSLPQTSPSSAYPGSILPTPVMNQVYTQNNNDQNAANNSNAANKLRSSLINQQGGMQYSVPTNNANNGPNGNSHSNGEQTPMSGLPSRYVNDMFPSPSNFYAPQDWPNPPGMTPLNNNSLYFMNMLPSAGPTGPGIHQTLADPNSKKVGNQNRAPMGSRSENLPSPLHFMSNASFSNANQHNQSNNSNPGTPNQKR</sequence>
<dbReference type="STRING" id="984487.A0A1E4SQM0"/>
<feature type="domain" description="MADS-box" evidence="8">
    <location>
        <begin position="1"/>
        <end position="61"/>
    </location>
</feature>
<dbReference type="GeneID" id="30981292"/>
<evidence type="ECO:0000256" key="2">
    <source>
        <dbReference type="ARBA" id="ARBA00023015"/>
    </source>
</evidence>
<keyword evidence="4" id="KW-0804">Transcription</keyword>
<dbReference type="GO" id="GO:0000978">
    <property type="term" value="F:RNA polymerase II cis-regulatory region sequence-specific DNA binding"/>
    <property type="evidence" value="ECO:0007669"/>
    <property type="project" value="TreeGrafter"/>
</dbReference>
<evidence type="ECO:0000256" key="5">
    <source>
        <dbReference type="ARBA" id="ARBA00023242"/>
    </source>
</evidence>
<dbReference type="InterPro" id="IPR036879">
    <property type="entry name" value="TF_MADSbox_sf"/>
</dbReference>
<feature type="compositionally biased region" description="Low complexity" evidence="7">
    <location>
        <begin position="423"/>
        <end position="437"/>
    </location>
</feature>
<dbReference type="GO" id="GO:0046983">
    <property type="term" value="F:protein dimerization activity"/>
    <property type="evidence" value="ECO:0007669"/>
    <property type="project" value="InterPro"/>
</dbReference>
<accession>A0A1E4SQM0</accession>
<dbReference type="GO" id="GO:0008301">
    <property type="term" value="F:DNA binding, bending"/>
    <property type="evidence" value="ECO:0007669"/>
    <property type="project" value="UniProtKB-ARBA"/>
</dbReference>
<feature type="compositionally biased region" description="Low complexity" evidence="7">
    <location>
        <begin position="531"/>
        <end position="548"/>
    </location>
</feature>
<feature type="compositionally biased region" description="Low complexity" evidence="7">
    <location>
        <begin position="323"/>
        <end position="347"/>
    </location>
</feature>
<dbReference type="InterPro" id="IPR033896">
    <property type="entry name" value="MEF2-like_N"/>
</dbReference>
<feature type="compositionally biased region" description="Polar residues" evidence="7">
    <location>
        <begin position="507"/>
        <end position="523"/>
    </location>
</feature>
<keyword evidence="10" id="KW-1185">Reference proteome</keyword>
<feature type="compositionally biased region" description="Acidic residues" evidence="7">
    <location>
        <begin position="110"/>
        <end position="128"/>
    </location>
</feature>
<dbReference type="SUPFAM" id="SSF55455">
    <property type="entry name" value="SRF-like"/>
    <property type="match status" value="1"/>
</dbReference>
<reference evidence="10" key="1">
    <citation type="submission" date="2016-05" db="EMBL/GenBank/DDBJ databases">
        <title>Comparative genomics of biotechnologically important yeasts.</title>
        <authorList>
            <consortium name="DOE Joint Genome Institute"/>
            <person name="Riley R."/>
            <person name="Haridas S."/>
            <person name="Wolfe K.H."/>
            <person name="Lopes M.R."/>
            <person name="Hittinger C.T."/>
            <person name="Goker M."/>
            <person name="Salamov A."/>
            <person name="Wisecaver J."/>
            <person name="Long T.M."/>
            <person name="Aerts A.L."/>
            <person name="Barry K."/>
            <person name="Choi C."/>
            <person name="Clum A."/>
            <person name="Coughlan A.Y."/>
            <person name="Deshpande S."/>
            <person name="Douglass A.P."/>
            <person name="Hanson S.J."/>
            <person name="Klenk H.-P."/>
            <person name="Labutti K."/>
            <person name="Lapidus A."/>
            <person name="Lindquist E."/>
            <person name="Lipzen A."/>
            <person name="Meier-Kolthoff J.P."/>
            <person name="Ohm R.A."/>
            <person name="Otillar R.P."/>
            <person name="Pangilinan J."/>
            <person name="Peng Y."/>
            <person name="Rokas A."/>
            <person name="Rosa C.A."/>
            <person name="Scheuner C."/>
            <person name="Sibirny A.A."/>
            <person name="Slot J.C."/>
            <person name="Stielow J.B."/>
            <person name="Sun H."/>
            <person name="Kurtzman C.P."/>
            <person name="Blackwell M."/>
            <person name="Grigoriev I.V."/>
            <person name="Jeffries T.W."/>
        </authorList>
    </citation>
    <scope>NUCLEOTIDE SEQUENCE [LARGE SCALE GENOMIC DNA]</scope>
    <source>
        <strain evidence="10">NRRL Y-17324</strain>
    </source>
</reference>
<dbReference type="PANTHER" id="PTHR11945">
    <property type="entry name" value="MADS BOX PROTEIN"/>
    <property type="match status" value="1"/>
</dbReference>
<evidence type="ECO:0000256" key="4">
    <source>
        <dbReference type="ARBA" id="ARBA00023163"/>
    </source>
</evidence>
<dbReference type="PRINTS" id="PR00404">
    <property type="entry name" value="MADSDOMAIN"/>
</dbReference>
<dbReference type="GO" id="GO:0005634">
    <property type="term" value="C:nucleus"/>
    <property type="evidence" value="ECO:0007669"/>
    <property type="project" value="UniProtKB-SubCell"/>
</dbReference>
<dbReference type="GO" id="GO:0033554">
    <property type="term" value="P:cellular response to stress"/>
    <property type="evidence" value="ECO:0007669"/>
    <property type="project" value="UniProtKB-ARBA"/>
</dbReference>
<dbReference type="Gene3D" id="3.40.1810.10">
    <property type="entry name" value="Transcription factor, MADS-box"/>
    <property type="match status" value="1"/>
</dbReference>
<dbReference type="PROSITE" id="PS00350">
    <property type="entry name" value="MADS_BOX_1"/>
    <property type="match status" value="1"/>
</dbReference>
<dbReference type="AlphaFoldDB" id="A0A1E4SQM0"/>
<dbReference type="GO" id="GO:0000981">
    <property type="term" value="F:DNA-binding transcription factor activity, RNA polymerase II-specific"/>
    <property type="evidence" value="ECO:0007669"/>
    <property type="project" value="TreeGrafter"/>
</dbReference>
<feature type="region of interest" description="Disordered" evidence="7">
    <location>
        <begin position="269"/>
        <end position="347"/>
    </location>
</feature>
<feature type="compositionally biased region" description="Basic and acidic residues" evidence="7">
    <location>
        <begin position="129"/>
        <end position="143"/>
    </location>
</feature>
<dbReference type="CDD" id="cd00265">
    <property type="entry name" value="MADS_MEF2_like"/>
    <property type="match status" value="1"/>
</dbReference>
<evidence type="ECO:0000313" key="10">
    <source>
        <dbReference type="Proteomes" id="UP000094285"/>
    </source>
</evidence>
<evidence type="ECO:0000256" key="7">
    <source>
        <dbReference type="SAM" id="MobiDB-lite"/>
    </source>
</evidence>
<dbReference type="PANTHER" id="PTHR11945:SF534">
    <property type="entry name" value="MYOCYTE-SPECIFIC ENHANCER FACTOR 2"/>
    <property type="match status" value="1"/>
</dbReference>
<feature type="compositionally biased region" description="Polar residues" evidence="7">
    <location>
        <begin position="164"/>
        <end position="176"/>
    </location>
</feature>
<dbReference type="SMART" id="SM00432">
    <property type="entry name" value="MADS"/>
    <property type="match status" value="1"/>
</dbReference>
<organism evidence="9 10">
    <name type="scientific">Suhomyces tanzawaensis NRRL Y-17324</name>
    <dbReference type="NCBI Taxonomy" id="984487"/>
    <lineage>
        <taxon>Eukaryota</taxon>
        <taxon>Fungi</taxon>
        <taxon>Dikarya</taxon>
        <taxon>Ascomycota</taxon>
        <taxon>Saccharomycotina</taxon>
        <taxon>Pichiomycetes</taxon>
        <taxon>Debaryomycetaceae</taxon>
        <taxon>Suhomyces</taxon>
    </lineage>
</organism>
<keyword evidence="5" id="KW-0539">Nucleus</keyword>
<evidence type="ECO:0000256" key="3">
    <source>
        <dbReference type="ARBA" id="ARBA00023125"/>
    </source>
</evidence>
<feature type="compositionally biased region" description="Polar residues" evidence="7">
    <location>
        <begin position="269"/>
        <end position="279"/>
    </location>
</feature>